<dbReference type="InterPro" id="IPR050465">
    <property type="entry name" value="UPF0194_transport"/>
</dbReference>
<dbReference type="AlphaFoldDB" id="A0AAU0MZ21"/>
<evidence type="ECO:0000256" key="2">
    <source>
        <dbReference type="ARBA" id="ARBA00023054"/>
    </source>
</evidence>
<dbReference type="EMBL" id="CP137555">
    <property type="protein sequence ID" value="WOX05261.1"/>
    <property type="molecule type" value="Genomic_DNA"/>
</dbReference>
<dbReference type="RefSeq" id="WP_318953735.1">
    <property type="nucleotide sequence ID" value="NZ_CP137555.1"/>
</dbReference>
<gene>
    <name evidence="3" type="ORF">R5R33_16170</name>
</gene>
<proteinExistence type="predicted"/>
<dbReference type="Proteomes" id="UP001302477">
    <property type="component" value="Chromosome"/>
</dbReference>
<dbReference type="PANTHER" id="PTHR32347">
    <property type="entry name" value="EFFLUX SYSTEM COMPONENT YKNX-RELATED"/>
    <property type="match status" value="1"/>
</dbReference>
<reference evidence="3 4" key="1">
    <citation type="submission" date="2023-10" db="EMBL/GenBank/DDBJ databases">
        <title>Description of Microbulbifer bruguierae sp. nov., isolated from the sediments of mangrove plant Bruguiera sexangula and comparative genomic analyses of the genus Microbulbifer.</title>
        <authorList>
            <person name="Long M."/>
        </authorList>
    </citation>
    <scope>NUCLEOTIDE SEQUENCE [LARGE SCALE GENOMIC DNA]</scope>
    <source>
        <strain evidence="3 4">SPO729</strain>
    </source>
</reference>
<keyword evidence="4" id="KW-1185">Reference proteome</keyword>
<evidence type="ECO:0000313" key="3">
    <source>
        <dbReference type="EMBL" id="WOX05261.1"/>
    </source>
</evidence>
<keyword evidence="2" id="KW-0175">Coiled coil</keyword>
<dbReference type="GO" id="GO:0030313">
    <property type="term" value="C:cell envelope"/>
    <property type="evidence" value="ECO:0007669"/>
    <property type="project" value="UniProtKB-SubCell"/>
</dbReference>
<dbReference type="KEGG" id="mpaf:R5R33_16170"/>
<protein>
    <submittedName>
        <fullName evidence="3">HlyD family efflux transporter periplasmic adaptor subunit</fullName>
    </submittedName>
</protein>
<comment type="subcellular location">
    <subcellularLocation>
        <location evidence="1">Cell envelope</location>
    </subcellularLocation>
</comment>
<sequence>MGGCENPEEAQLVHTVAYREQAVFLPAHGDLEAINSTVITAPVSGPPKFIAWLAPEFSRVKKGEVIVRFGGELMQADRRQAQGDLALSLEDLREKEGSLESEQSKVLQDIQQVAAEKAFAERYAIDDERIKSRIEILDDQLDSRYLGAKLDFLDWQKDRFADTARGEIDVLSTQERKHRDKLERLDLGLSALEIQAPHDGLLTYEANWRGDKPQVGTQIWPGRKVADLPDIRQMQARLHVADREATGLAKGQPVTLWLDSMPEQRFSAIIESVSEAPATIERGNPLKFYEVVARFDQQHPQFFRLGRGVSAKIQVSDANKRLEIPSQCLFQDRAGAFVYRFASGKFHRHAVTIGNRTPTHVEVIEGLAPGDRIALFDVGTQITAVSEGDQG</sequence>
<organism evidence="3 4">
    <name type="scientific">Microbulbifer pacificus</name>
    <dbReference type="NCBI Taxonomy" id="407164"/>
    <lineage>
        <taxon>Bacteria</taxon>
        <taxon>Pseudomonadati</taxon>
        <taxon>Pseudomonadota</taxon>
        <taxon>Gammaproteobacteria</taxon>
        <taxon>Cellvibrionales</taxon>
        <taxon>Microbulbiferaceae</taxon>
        <taxon>Microbulbifer</taxon>
    </lineage>
</organism>
<evidence type="ECO:0000313" key="4">
    <source>
        <dbReference type="Proteomes" id="UP001302477"/>
    </source>
</evidence>
<name>A0AAU0MZ21_9GAMM</name>
<accession>A0AAU0MZ21</accession>
<dbReference type="Gene3D" id="2.40.30.170">
    <property type="match status" value="1"/>
</dbReference>
<evidence type="ECO:0000256" key="1">
    <source>
        <dbReference type="ARBA" id="ARBA00004196"/>
    </source>
</evidence>
<dbReference type="PANTHER" id="PTHR32347:SF23">
    <property type="entry name" value="BLL5650 PROTEIN"/>
    <property type="match status" value="1"/>
</dbReference>
<dbReference type="Gene3D" id="2.40.420.20">
    <property type="match status" value="1"/>
</dbReference>